<evidence type="ECO:0000256" key="3">
    <source>
        <dbReference type="ARBA" id="ARBA00022771"/>
    </source>
</evidence>
<dbReference type="PROSITE" id="PS00031">
    <property type="entry name" value="NUCLEAR_REC_DBD_1"/>
    <property type="match status" value="1"/>
</dbReference>
<keyword evidence="5" id="KW-0805">Transcription regulation</keyword>
<dbReference type="PROSITE" id="PS51030">
    <property type="entry name" value="NUCLEAR_REC_DBD_2"/>
    <property type="match status" value="1"/>
</dbReference>
<keyword evidence="9" id="KW-0539">Nucleus</keyword>
<feature type="region of interest" description="Disordered" evidence="10">
    <location>
        <begin position="84"/>
        <end position="118"/>
    </location>
</feature>
<dbReference type="GO" id="GO:0008270">
    <property type="term" value="F:zinc ion binding"/>
    <property type="evidence" value="ECO:0007669"/>
    <property type="project" value="UniProtKB-KW"/>
</dbReference>
<evidence type="ECO:0008006" key="15">
    <source>
        <dbReference type="Google" id="ProtNLM"/>
    </source>
</evidence>
<evidence type="ECO:0000313" key="13">
    <source>
        <dbReference type="EMBL" id="PAV58355.1"/>
    </source>
</evidence>
<sequence>MDVNFSGRLDVRCSLMLHNDFSKRQLRVQTSQDSDHSEFRYQFSSPTTVESPYSAYFSNSNSPSSVDSDIDYYRSRVIEEDPLPMDFFSGMNSPTCSSNNDGATDSRKGSKDSGAPDSELDKLFELFSNTSEESNQAASSQQGTSSMDPAVVSSVQVKTEPQFNPSMTLGSQQEPIFFNPSAMSSNYLINTSLDVPSFMQTPFNPFYQQPFSLDTRRGSQGTTSSSSTNTGTPSPHGSQFATSPTFHAANLFRQFPFAAFQQATSSDQAEDDADKRCAVCNDRAVCLHYGARTCEGCKGFFKRTVQKNSRYTCAGNRNCPIDKRYRSRCQYCRFQKCLEVGMVREIVRAGSLSGRRGRLSSKTKTHRGDEQPSPPLPLLALIIKANEMAKGMGVVGQQRRFTQLTAHQILELIEKEYKSVVTFVQNLPHIGEVYPQDVSLLLNRSFFPILAIRTCYRMVPGDNLIVFEGGETAPLEAIPEPFRQVYAAILEKAATFHNYVEWEPQSYSALLAIQYFSTNTEQNPLGLTQKGNVDKVQSTIINALKDHCSSGSPATGNKLSKVIRLADEFDKFHALFASCLDFLNSMHTPLSEGLEQTRRAIRQSLKSEQNLMPVISQASSQPQPSIGFPPF</sequence>
<evidence type="ECO:0000256" key="2">
    <source>
        <dbReference type="ARBA" id="ARBA00022723"/>
    </source>
</evidence>
<dbReference type="EMBL" id="LIAE01010588">
    <property type="protein sequence ID" value="PAV58355.1"/>
    <property type="molecule type" value="Genomic_DNA"/>
</dbReference>
<evidence type="ECO:0000256" key="4">
    <source>
        <dbReference type="ARBA" id="ARBA00022833"/>
    </source>
</evidence>
<dbReference type="SMART" id="SM00399">
    <property type="entry name" value="ZnF_C4"/>
    <property type="match status" value="1"/>
</dbReference>
<evidence type="ECO:0000256" key="6">
    <source>
        <dbReference type="ARBA" id="ARBA00023125"/>
    </source>
</evidence>
<feature type="domain" description="NR LBD" evidence="12">
    <location>
        <begin position="374"/>
        <end position="619"/>
    </location>
</feature>
<dbReference type="PANTHER" id="PTHR24085:SF4">
    <property type="entry name" value="NUCLEAR HORMONE RECEPTOR HR38-RELATED"/>
    <property type="match status" value="1"/>
</dbReference>
<feature type="region of interest" description="Disordered" evidence="10">
    <location>
        <begin position="354"/>
        <end position="374"/>
    </location>
</feature>
<evidence type="ECO:0000256" key="10">
    <source>
        <dbReference type="SAM" id="MobiDB-lite"/>
    </source>
</evidence>
<dbReference type="InterPro" id="IPR035500">
    <property type="entry name" value="NHR-like_dom_sf"/>
</dbReference>
<evidence type="ECO:0000259" key="12">
    <source>
        <dbReference type="PROSITE" id="PS51843"/>
    </source>
</evidence>
<dbReference type="STRING" id="2018661.A0A2A2J9P2"/>
<keyword evidence="6" id="KW-0238">DNA-binding</keyword>
<dbReference type="Gene3D" id="1.10.565.10">
    <property type="entry name" value="Retinoid X Receptor"/>
    <property type="match status" value="1"/>
</dbReference>
<keyword evidence="4" id="KW-0862">Zinc</keyword>
<gene>
    <name evidence="13" type="ORF">WR25_14735</name>
</gene>
<dbReference type="CDD" id="cd06969">
    <property type="entry name" value="NR_DBD_NGFI-B"/>
    <property type="match status" value="1"/>
</dbReference>
<dbReference type="InterPro" id="IPR013088">
    <property type="entry name" value="Znf_NHR/GATA"/>
</dbReference>
<proteinExistence type="predicted"/>
<keyword evidence="7" id="KW-0804">Transcription</keyword>
<accession>A0A2A2J9P2</accession>
<reference evidence="13 14" key="1">
    <citation type="journal article" date="2017" name="Curr. Biol.">
        <title>Genome architecture and evolution of a unichromosomal asexual nematode.</title>
        <authorList>
            <person name="Fradin H."/>
            <person name="Zegar C."/>
            <person name="Gutwein M."/>
            <person name="Lucas J."/>
            <person name="Kovtun M."/>
            <person name="Corcoran D."/>
            <person name="Baugh L.R."/>
            <person name="Kiontke K."/>
            <person name="Gunsalus K."/>
            <person name="Fitch D.H."/>
            <person name="Piano F."/>
        </authorList>
    </citation>
    <scope>NUCLEOTIDE SEQUENCE [LARGE SCALE GENOMIC DNA]</scope>
    <source>
        <strain evidence="13">PF1309</strain>
    </source>
</reference>
<evidence type="ECO:0000313" key="14">
    <source>
        <dbReference type="Proteomes" id="UP000218231"/>
    </source>
</evidence>
<dbReference type="OrthoDB" id="5952118at2759"/>
<dbReference type="GO" id="GO:0000981">
    <property type="term" value="F:DNA-binding transcription factor activity, RNA polymerase II-specific"/>
    <property type="evidence" value="ECO:0007669"/>
    <property type="project" value="TreeGrafter"/>
</dbReference>
<evidence type="ECO:0000256" key="5">
    <source>
        <dbReference type="ARBA" id="ARBA00023015"/>
    </source>
</evidence>
<keyword evidence="3" id="KW-0863">Zinc-finger</keyword>
<name>A0A2A2J9P2_9BILA</name>
<dbReference type="InterPro" id="IPR001628">
    <property type="entry name" value="Znf_hrmn_rcpt"/>
</dbReference>
<dbReference type="GO" id="GO:0035259">
    <property type="term" value="F:nuclear glucocorticoid receptor binding"/>
    <property type="evidence" value="ECO:0007669"/>
    <property type="project" value="TreeGrafter"/>
</dbReference>
<dbReference type="PRINTS" id="PR00047">
    <property type="entry name" value="STROIDFINGER"/>
</dbReference>
<dbReference type="FunFam" id="3.30.50.10:FF:000006">
    <property type="entry name" value="Nuclear receptor subfamily 5 group A member"/>
    <property type="match status" value="1"/>
</dbReference>
<dbReference type="GO" id="GO:0000978">
    <property type="term" value="F:RNA polymerase II cis-regulatory region sequence-specific DNA binding"/>
    <property type="evidence" value="ECO:0007669"/>
    <property type="project" value="TreeGrafter"/>
</dbReference>
<dbReference type="InterPro" id="IPR000536">
    <property type="entry name" value="Nucl_hrmn_rcpt_lig-bd"/>
</dbReference>
<feature type="region of interest" description="Disordered" evidence="10">
    <location>
        <begin position="209"/>
        <end position="240"/>
    </location>
</feature>
<dbReference type="GO" id="GO:0005634">
    <property type="term" value="C:nucleus"/>
    <property type="evidence" value="ECO:0007669"/>
    <property type="project" value="UniProtKB-SubCell"/>
</dbReference>
<comment type="subcellular location">
    <subcellularLocation>
        <location evidence="1">Nucleus</location>
    </subcellularLocation>
</comment>
<dbReference type="GO" id="GO:0005667">
    <property type="term" value="C:transcription regulator complex"/>
    <property type="evidence" value="ECO:0007669"/>
    <property type="project" value="TreeGrafter"/>
</dbReference>
<dbReference type="Gene3D" id="3.30.50.10">
    <property type="entry name" value="Erythroid Transcription Factor GATA-1, subunit A"/>
    <property type="match status" value="1"/>
</dbReference>
<dbReference type="Pfam" id="PF00104">
    <property type="entry name" value="Hormone_recep"/>
    <property type="match status" value="1"/>
</dbReference>
<protein>
    <recommendedName>
        <fullName evidence="15">Nuclear receptor domain-containing protein</fullName>
    </recommendedName>
</protein>
<dbReference type="Proteomes" id="UP000218231">
    <property type="component" value="Unassembled WGS sequence"/>
</dbReference>
<keyword evidence="2" id="KW-0479">Metal-binding</keyword>
<evidence type="ECO:0000256" key="9">
    <source>
        <dbReference type="ARBA" id="ARBA00023242"/>
    </source>
</evidence>
<feature type="domain" description="Nuclear receptor" evidence="11">
    <location>
        <begin position="274"/>
        <end position="349"/>
    </location>
</feature>
<evidence type="ECO:0000259" key="11">
    <source>
        <dbReference type="PROSITE" id="PS51030"/>
    </source>
</evidence>
<dbReference type="GO" id="GO:0071376">
    <property type="term" value="P:cellular response to corticotropin-releasing hormone stimulus"/>
    <property type="evidence" value="ECO:0007669"/>
    <property type="project" value="TreeGrafter"/>
</dbReference>
<evidence type="ECO:0000256" key="7">
    <source>
        <dbReference type="ARBA" id="ARBA00023163"/>
    </source>
</evidence>
<dbReference type="PANTHER" id="PTHR24085">
    <property type="entry name" value="NUCLEAR HORMONE RECEPTOR"/>
    <property type="match status" value="1"/>
</dbReference>
<organism evidence="13 14">
    <name type="scientific">Diploscapter pachys</name>
    <dbReference type="NCBI Taxonomy" id="2018661"/>
    <lineage>
        <taxon>Eukaryota</taxon>
        <taxon>Metazoa</taxon>
        <taxon>Ecdysozoa</taxon>
        <taxon>Nematoda</taxon>
        <taxon>Chromadorea</taxon>
        <taxon>Rhabditida</taxon>
        <taxon>Rhabditina</taxon>
        <taxon>Rhabditomorpha</taxon>
        <taxon>Rhabditoidea</taxon>
        <taxon>Rhabditidae</taxon>
        <taxon>Diploscapter</taxon>
    </lineage>
</organism>
<feature type="compositionally biased region" description="Basic residues" evidence="10">
    <location>
        <begin position="355"/>
        <end position="365"/>
    </location>
</feature>
<evidence type="ECO:0000256" key="1">
    <source>
        <dbReference type="ARBA" id="ARBA00004123"/>
    </source>
</evidence>
<keyword evidence="8" id="KW-0675">Receptor</keyword>
<feature type="compositionally biased region" description="Low complexity" evidence="10">
    <location>
        <begin position="218"/>
        <end position="238"/>
    </location>
</feature>
<dbReference type="AlphaFoldDB" id="A0A2A2J9P2"/>
<evidence type="ECO:0000256" key="8">
    <source>
        <dbReference type="ARBA" id="ARBA00023170"/>
    </source>
</evidence>
<dbReference type="SUPFAM" id="SSF57716">
    <property type="entry name" value="Glucocorticoid receptor-like (DNA-binding domain)"/>
    <property type="match status" value="1"/>
</dbReference>
<comment type="caution">
    <text evidence="13">The sequence shown here is derived from an EMBL/GenBank/DDBJ whole genome shotgun (WGS) entry which is preliminary data.</text>
</comment>
<keyword evidence="14" id="KW-1185">Reference proteome</keyword>
<feature type="compositionally biased region" description="Polar residues" evidence="10">
    <location>
        <begin position="90"/>
        <end position="103"/>
    </location>
</feature>
<dbReference type="SUPFAM" id="SSF48508">
    <property type="entry name" value="Nuclear receptor ligand-binding domain"/>
    <property type="match status" value="1"/>
</dbReference>
<dbReference type="PROSITE" id="PS51843">
    <property type="entry name" value="NR_LBD"/>
    <property type="match status" value="1"/>
</dbReference>
<dbReference type="Pfam" id="PF00105">
    <property type="entry name" value="zf-C4"/>
    <property type="match status" value="1"/>
</dbReference>